<gene>
    <name evidence="3" type="ORF">GJU80_09325</name>
</gene>
<dbReference type="InterPro" id="IPR036380">
    <property type="entry name" value="Isochorismatase-like_sf"/>
</dbReference>
<dbReference type="Gene3D" id="3.40.50.850">
    <property type="entry name" value="Isochorismatase-like"/>
    <property type="match status" value="1"/>
</dbReference>
<keyword evidence="1" id="KW-0378">Hydrolase</keyword>
<dbReference type="InterPro" id="IPR050272">
    <property type="entry name" value="Isochorismatase-like_hydrls"/>
</dbReference>
<dbReference type="AlphaFoldDB" id="A0A7X2KZ28"/>
<dbReference type="CDD" id="cd01014">
    <property type="entry name" value="nicotinamidase_related"/>
    <property type="match status" value="1"/>
</dbReference>
<dbReference type="InterPro" id="IPR000868">
    <property type="entry name" value="Isochorismatase-like_dom"/>
</dbReference>
<dbReference type="RefSeq" id="WP_095503722.1">
    <property type="nucleotide sequence ID" value="NZ_WJXO01000001.1"/>
</dbReference>
<name>A0A7X2KZ28_9NEIS</name>
<organism evidence="3 4">
    <name type="scientific">Neisseria brasiliensis</name>
    <dbReference type="NCBI Taxonomy" id="2666100"/>
    <lineage>
        <taxon>Bacteria</taxon>
        <taxon>Pseudomonadati</taxon>
        <taxon>Pseudomonadota</taxon>
        <taxon>Betaproteobacteria</taxon>
        <taxon>Neisseriales</taxon>
        <taxon>Neisseriaceae</taxon>
        <taxon>Neisseria</taxon>
    </lineage>
</organism>
<accession>A0A7X2KZ28</accession>
<comment type="caution">
    <text evidence="3">The sequence shown here is derived from an EMBL/GenBank/DDBJ whole genome shotgun (WGS) entry which is preliminary data.</text>
</comment>
<evidence type="ECO:0000313" key="3">
    <source>
        <dbReference type="EMBL" id="MRN38672.1"/>
    </source>
</evidence>
<keyword evidence="4" id="KW-1185">Reference proteome</keyword>
<evidence type="ECO:0000256" key="1">
    <source>
        <dbReference type="ARBA" id="ARBA00022801"/>
    </source>
</evidence>
<reference evidence="3" key="1">
    <citation type="journal article" name="Emerg. Infect. Dis.">
        <title>Two cases of a newly characterized neisseria species.</title>
        <authorList>
            <person name="Mustapha M."/>
            <person name="Lemos A.P.S."/>
            <person name="Harrison L.H."/>
            <person name="Vantyne D."/>
            <person name="Sacchi C.T."/>
        </authorList>
    </citation>
    <scope>NUCLEOTIDE SEQUENCE</scope>
    <source>
        <strain evidence="3">N.95.16</strain>
    </source>
</reference>
<dbReference type="PANTHER" id="PTHR43540">
    <property type="entry name" value="PEROXYUREIDOACRYLATE/UREIDOACRYLATE AMIDOHYDROLASE-RELATED"/>
    <property type="match status" value="1"/>
</dbReference>
<protein>
    <submittedName>
        <fullName evidence="3">Isochorismatase family protein</fullName>
    </submittedName>
</protein>
<dbReference type="Proteomes" id="UP000486297">
    <property type="component" value="Unassembled WGS sequence"/>
</dbReference>
<evidence type="ECO:0000259" key="2">
    <source>
        <dbReference type="Pfam" id="PF00857"/>
    </source>
</evidence>
<proteinExistence type="predicted"/>
<evidence type="ECO:0000313" key="4">
    <source>
        <dbReference type="Proteomes" id="UP000486297"/>
    </source>
</evidence>
<sequence length="186" mass="20137">MKTALLIVDFQNDYFPSFEGAKFPLVGTEAAAEQGAKLLQVFRNKNLPVFHVRHVFAGENAPFFAENSDGVQFHPLFEPQASEAVITKHEINSFRGTTDLHAQLQAQGIERLLIIGAMSHMCIDAATRAAADLGYQCHVAHDACATRDLEFGGKTVAAADVHAAYMSALAFAYANVDTADNLAKLV</sequence>
<dbReference type="SUPFAM" id="SSF52499">
    <property type="entry name" value="Isochorismatase-like hydrolases"/>
    <property type="match status" value="1"/>
</dbReference>
<dbReference type="EMBL" id="WJXO01000001">
    <property type="protein sequence ID" value="MRN38672.1"/>
    <property type="molecule type" value="Genomic_DNA"/>
</dbReference>
<dbReference type="GO" id="GO:0016787">
    <property type="term" value="F:hydrolase activity"/>
    <property type="evidence" value="ECO:0007669"/>
    <property type="project" value="UniProtKB-KW"/>
</dbReference>
<feature type="domain" description="Isochorismatase-like" evidence="2">
    <location>
        <begin position="3"/>
        <end position="151"/>
    </location>
</feature>
<dbReference type="Pfam" id="PF00857">
    <property type="entry name" value="Isochorismatase"/>
    <property type="match status" value="1"/>
</dbReference>
<dbReference type="PANTHER" id="PTHR43540:SF1">
    <property type="entry name" value="ISOCHORISMATASE HYDROLASE"/>
    <property type="match status" value="1"/>
</dbReference>